<evidence type="ECO:0000256" key="4">
    <source>
        <dbReference type="ARBA" id="ARBA00022723"/>
    </source>
</evidence>
<dbReference type="RefSeq" id="WP_284328035.1">
    <property type="nucleotide sequence ID" value="NZ_BSUN01000001.1"/>
</dbReference>
<keyword evidence="3" id="KW-0349">Heme</keyword>
<evidence type="ECO:0000256" key="6">
    <source>
        <dbReference type="ARBA" id="ARBA00023002"/>
    </source>
</evidence>
<evidence type="ECO:0000256" key="5">
    <source>
        <dbReference type="ARBA" id="ARBA00022729"/>
    </source>
</evidence>
<keyword evidence="5" id="KW-0732">Signal</keyword>
<comment type="cofactor">
    <cofactor evidence="1">
        <name>heme b</name>
        <dbReference type="ChEBI" id="CHEBI:60344"/>
    </cofactor>
</comment>
<dbReference type="Pfam" id="PF20628">
    <property type="entry name" value="Dyp_perox_C"/>
    <property type="match status" value="1"/>
</dbReference>
<evidence type="ECO:0000256" key="2">
    <source>
        <dbReference type="ARBA" id="ARBA00022559"/>
    </source>
</evidence>
<feature type="domain" description="Dyp-type peroxidase N-terminal" evidence="9">
    <location>
        <begin position="64"/>
        <end position="207"/>
    </location>
</feature>
<dbReference type="InterPro" id="IPR011008">
    <property type="entry name" value="Dimeric_a/b-barrel"/>
</dbReference>
<evidence type="ECO:0000256" key="1">
    <source>
        <dbReference type="ARBA" id="ARBA00001970"/>
    </source>
</evidence>
<comment type="similarity">
    <text evidence="8">Belongs to the DyP-type peroxidase family.</text>
</comment>
<keyword evidence="4" id="KW-0479">Metal-binding</keyword>
<dbReference type="PROSITE" id="PS51404">
    <property type="entry name" value="DYP_PEROXIDASE"/>
    <property type="match status" value="1"/>
</dbReference>
<gene>
    <name evidence="11" type="ORF">GCM10025876_17280</name>
</gene>
<keyword evidence="6" id="KW-0560">Oxidoreductase</keyword>
<comment type="caution">
    <text evidence="11">The sequence shown here is derived from an EMBL/GenBank/DDBJ whole genome shotgun (WGS) entry which is preliminary data.</text>
</comment>
<proteinExistence type="inferred from homology"/>
<dbReference type="InterPro" id="IPR048327">
    <property type="entry name" value="Dyp_perox_N"/>
</dbReference>
<feature type="domain" description="Dyp-type peroxidase C-terminal" evidence="10">
    <location>
        <begin position="219"/>
        <end position="396"/>
    </location>
</feature>
<dbReference type="GO" id="GO:0004601">
    <property type="term" value="F:peroxidase activity"/>
    <property type="evidence" value="ECO:0007669"/>
    <property type="project" value="UniProtKB-KW"/>
</dbReference>
<dbReference type="InterPro" id="IPR006314">
    <property type="entry name" value="Dyp_peroxidase"/>
</dbReference>
<dbReference type="Pfam" id="PF04261">
    <property type="entry name" value="Dyp_perox_N"/>
    <property type="match status" value="1"/>
</dbReference>
<dbReference type="EMBL" id="BSUN01000001">
    <property type="protein sequence ID" value="GMA35524.1"/>
    <property type="molecule type" value="Genomic_DNA"/>
</dbReference>
<accession>A0ABQ6ICU1</accession>
<dbReference type="PANTHER" id="PTHR30521:SF4">
    <property type="entry name" value="DEFERROCHELATASE"/>
    <property type="match status" value="1"/>
</dbReference>
<protein>
    <submittedName>
        <fullName evidence="11">Peroxidase</fullName>
    </submittedName>
</protein>
<evidence type="ECO:0000313" key="12">
    <source>
        <dbReference type="Proteomes" id="UP001157125"/>
    </source>
</evidence>
<dbReference type="SUPFAM" id="SSF54909">
    <property type="entry name" value="Dimeric alpha+beta barrel"/>
    <property type="match status" value="1"/>
</dbReference>
<organism evidence="11 12">
    <name type="scientific">Demequina litorisediminis</name>
    <dbReference type="NCBI Taxonomy" id="1849022"/>
    <lineage>
        <taxon>Bacteria</taxon>
        <taxon>Bacillati</taxon>
        <taxon>Actinomycetota</taxon>
        <taxon>Actinomycetes</taxon>
        <taxon>Micrococcales</taxon>
        <taxon>Demequinaceae</taxon>
        <taxon>Demequina</taxon>
    </lineage>
</organism>
<evidence type="ECO:0000256" key="7">
    <source>
        <dbReference type="ARBA" id="ARBA00023004"/>
    </source>
</evidence>
<evidence type="ECO:0000313" key="11">
    <source>
        <dbReference type="EMBL" id="GMA35524.1"/>
    </source>
</evidence>
<dbReference type="PROSITE" id="PS51318">
    <property type="entry name" value="TAT"/>
    <property type="match status" value="1"/>
</dbReference>
<name>A0ABQ6ICU1_9MICO</name>
<evidence type="ECO:0000259" key="10">
    <source>
        <dbReference type="Pfam" id="PF20628"/>
    </source>
</evidence>
<keyword evidence="2 11" id="KW-0575">Peroxidase</keyword>
<sequence>MSRDATEPGRGLSRRGFLFGGAAAGAGAAVALGVDRALASEPRATLDATGLNGARTVDFHGAHQAGIATPIASHATYVALDLHGDTDRDALRRMMRVLSDDAARLMAGTGALADTEPELATVPAALTVTFGFGPEAVRRGGGDAAAPAWLGPLPAFDIDALEDRWSGGDVLLLVSADDAVTVAHAVRMLLKDSRSFASVRWRQDGFRRAYGSEVSGTTMRNLFGQVDGTTNPEPGTSAFDDVVWTSDPGWLAGGTSLVLRRIRLDLDVWDEVDPVARSFAVGRRISDGAPLTGTREADEPNFEATTAAGNTVISPVAHIARSRPVDPREVIFRRGYNYDVPPTGDAVSESGLLFASFQADVDAQFTPIQRRLAEGDLLNTWTTPIGSAVFAIPPGCQAGGYVGQTLLD</sequence>
<dbReference type="PANTHER" id="PTHR30521">
    <property type="entry name" value="DEFERROCHELATASE/PEROXIDASE"/>
    <property type="match status" value="1"/>
</dbReference>
<keyword evidence="12" id="KW-1185">Reference proteome</keyword>
<dbReference type="NCBIfam" id="TIGR01413">
    <property type="entry name" value="Dyp_perox_fam"/>
    <property type="match status" value="1"/>
</dbReference>
<evidence type="ECO:0000256" key="8">
    <source>
        <dbReference type="ARBA" id="ARBA00025737"/>
    </source>
</evidence>
<evidence type="ECO:0000259" key="9">
    <source>
        <dbReference type="Pfam" id="PF04261"/>
    </source>
</evidence>
<dbReference type="InterPro" id="IPR048328">
    <property type="entry name" value="Dyp_perox_C"/>
</dbReference>
<evidence type="ECO:0000256" key="3">
    <source>
        <dbReference type="ARBA" id="ARBA00022617"/>
    </source>
</evidence>
<dbReference type="InterPro" id="IPR006311">
    <property type="entry name" value="TAT_signal"/>
</dbReference>
<keyword evidence="7" id="KW-0408">Iron</keyword>
<reference evidence="12" key="1">
    <citation type="journal article" date="2019" name="Int. J. Syst. Evol. Microbiol.">
        <title>The Global Catalogue of Microorganisms (GCM) 10K type strain sequencing project: providing services to taxonomists for standard genome sequencing and annotation.</title>
        <authorList>
            <consortium name="The Broad Institute Genomics Platform"/>
            <consortium name="The Broad Institute Genome Sequencing Center for Infectious Disease"/>
            <person name="Wu L."/>
            <person name="Ma J."/>
        </authorList>
    </citation>
    <scope>NUCLEOTIDE SEQUENCE [LARGE SCALE GENOMIC DNA]</scope>
    <source>
        <strain evidence="12">NBRC 112299</strain>
    </source>
</reference>
<dbReference type="Proteomes" id="UP001157125">
    <property type="component" value="Unassembled WGS sequence"/>
</dbReference>